<dbReference type="GO" id="GO:0046872">
    <property type="term" value="F:metal ion binding"/>
    <property type="evidence" value="ECO:0007669"/>
    <property type="project" value="InterPro"/>
</dbReference>
<dbReference type="PANTHER" id="PTHR12241">
    <property type="entry name" value="TUBULIN POLYGLUTAMYLASE"/>
    <property type="match status" value="1"/>
</dbReference>
<dbReference type="GO" id="GO:0015631">
    <property type="term" value="F:tubulin binding"/>
    <property type="evidence" value="ECO:0007669"/>
    <property type="project" value="TreeGrafter"/>
</dbReference>
<accession>A0A8X6PZA0</accession>
<dbReference type="Proteomes" id="UP000887013">
    <property type="component" value="Unassembled WGS sequence"/>
</dbReference>
<evidence type="ECO:0000256" key="4">
    <source>
        <dbReference type="PROSITE-ProRule" id="PRU00409"/>
    </source>
</evidence>
<evidence type="ECO:0000256" key="1">
    <source>
        <dbReference type="ARBA" id="ARBA00022598"/>
    </source>
</evidence>
<sequence length="468" mass="54939">MSRCERPFTKSEDQEVSKERRKSKRDVILSRIRSSETKRLKWKFKAFLEECKFKLVHDVFLESGAIRADFDDCWVLAWTDHVVSMENLSKMKPFQRVNHFPGMKEICNKDLLCQNMKKMRKVLPKSYNFFPLSFCLPEEKRYLIKYCEKKKSDVFIIKPDRNSQGVGIDLVKGMPDVKMYRNVVCQKYICKPLLMERFKFDLRLYVLLTSVSPLRIYIYKEGIVRLATIPYKKPNASNMNEKRMHLTNYAVNKHTGGKKSGSRKDVNCKKSLRDLDDLLTTLGISAKKVWLQIDGIIVKTIISALPTFQRLFRTAFPISTPVPSCFELLGFDILLDSSGKLYLLEVNRSPSLGTSSLLDKKMKKNLIKDILNMILLTPRQINLIKQEQHVKSVQRLTNPSMTRKLTDKERILTEYLEEKEIRMMGNFRKLYPVEDDDRYDEIYRMSFRLDSRNIDEFKNISLPKDKGK</sequence>
<dbReference type="Pfam" id="PF03133">
    <property type="entry name" value="TTL"/>
    <property type="match status" value="1"/>
</dbReference>
<dbReference type="Gene3D" id="3.30.470.20">
    <property type="entry name" value="ATP-grasp fold, B domain"/>
    <property type="match status" value="1"/>
</dbReference>
<comment type="caution">
    <text evidence="7">The sequence shown here is derived from an EMBL/GenBank/DDBJ whole genome shotgun (WGS) entry which is preliminary data.</text>
</comment>
<dbReference type="InterPro" id="IPR004344">
    <property type="entry name" value="TTL/TTLL_fam"/>
</dbReference>
<proteinExistence type="predicted"/>
<gene>
    <name evidence="7" type="primary">Ttll6</name>
    <name evidence="7" type="ORF">NPIL_338121</name>
</gene>
<feature type="region of interest" description="Disordered" evidence="5">
    <location>
        <begin position="1"/>
        <end position="21"/>
    </location>
</feature>
<dbReference type="GO" id="GO:0036064">
    <property type="term" value="C:ciliary basal body"/>
    <property type="evidence" value="ECO:0007669"/>
    <property type="project" value="TreeGrafter"/>
</dbReference>
<dbReference type="InterPro" id="IPR011761">
    <property type="entry name" value="ATP-grasp"/>
</dbReference>
<evidence type="ECO:0000256" key="2">
    <source>
        <dbReference type="ARBA" id="ARBA00022741"/>
    </source>
</evidence>
<evidence type="ECO:0000313" key="8">
    <source>
        <dbReference type="Proteomes" id="UP000887013"/>
    </source>
</evidence>
<evidence type="ECO:0000313" key="7">
    <source>
        <dbReference type="EMBL" id="GFT91901.1"/>
    </source>
</evidence>
<dbReference type="SUPFAM" id="SSF56059">
    <property type="entry name" value="Glutathione synthetase ATP-binding domain-like"/>
    <property type="match status" value="1"/>
</dbReference>
<dbReference type="PROSITE" id="PS51221">
    <property type="entry name" value="TTL"/>
    <property type="match status" value="1"/>
</dbReference>
<name>A0A8X6PZA0_NEPPI</name>
<keyword evidence="2 4" id="KW-0547">Nucleotide-binding</keyword>
<dbReference type="PANTHER" id="PTHR12241:SF147">
    <property type="entry name" value="TUBULIN POLYGLUTAMYLASE TTLL7"/>
    <property type="match status" value="1"/>
</dbReference>
<evidence type="ECO:0000256" key="3">
    <source>
        <dbReference type="ARBA" id="ARBA00022840"/>
    </source>
</evidence>
<dbReference type="GO" id="GO:0070740">
    <property type="term" value="F:tubulin-glutamic acid ligase activity"/>
    <property type="evidence" value="ECO:0007669"/>
    <property type="project" value="TreeGrafter"/>
</dbReference>
<evidence type="ECO:0000259" key="6">
    <source>
        <dbReference type="PROSITE" id="PS50975"/>
    </source>
</evidence>
<dbReference type="PROSITE" id="PS50975">
    <property type="entry name" value="ATP_GRASP"/>
    <property type="match status" value="1"/>
</dbReference>
<dbReference type="EMBL" id="BMAW01120975">
    <property type="protein sequence ID" value="GFT91901.1"/>
    <property type="molecule type" value="Genomic_DNA"/>
</dbReference>
<dbReference type="AlphaFoldDB" id="A0A8X6PZA0"/>
<feature type="compositionally biased region" description="Basic and acidic residues" evidence="5">
    <location>
        <begin position="1"/>
        <end position="18"/>
    </location>
</feature>
<keyword evidence="3 4" id="KW-0067">ATP-binding</keyword>
<feature type="domain" description="ATP-grasp" evidence="6">
    <location>
        <begin position="328"/>
        <end position="375"/>
    </location>
</feature>
<dbReference type="GO" id="GO:0000226">
    <property type="term" value="P:microtubule cytoskeleton organization"/>
    <property type="evidence" value="ECO:0007669"/>
    <property type="project" value="TreeGrafter"/>
</dbReference>
<keyword evidence="8" id="KW-1185">Reference proteome</keyword>
<reference evidence="7" key="1">
    <citation type="submission" date="2020-08" db="EMBL/GenBank/DDBJ databases">
        <title>Multicomponent nature underlies the extraordinary mechanical properties of spider dragline silk.</title>
        <authorList>
            <person name="Kono N."/>
            <person name="Nakamura H."/>
            <person name="Mori M."/>
            <person name="Yoshida Y."/>
            <person name="Ohtoshi R."/>
            <person name="Malay A.D."/>
            <person name="Moran D.A.P."/>
            <person name="Tomita M."/>
            <person name="Numata K."/>
            <person name="Arakawa K."/>
        </authorList>
    </citation>
    <scope>NUCLEOTIDE SEQUENCE</scope>
</reference>
<dbReference type="GO" id="GO:0005524">
    <property type="term" value="F:ATP binding"/>
    <property type="evidence" value="ECO:0007669"/>
    <property type="project" value="UniProtKB-UniRule"/>
</dbReference>
<keyword evidence="1" id="KW-0436">Ligase</keyword>
<organism evidence="7 8">
    <name type="scientific">Nephila pilipes</name>
    <name type="common">Giant wood spider</name>
    <name type="synonym">Nephila maculata</name>
    <dbReference type="NCBI Taxonomy" id="299642"/>
    <lineage>
        <taxon>Eukaryota</taxon>
        <taxon>Metazoa</taxon>
        <taxon>Ecdysozoa</taxon>
        <taxon>Arthropoda</taxon>
        <taxon>Chelicerata</taxon>
        <taxon>Arachnida</taxon>
        <taxon>Araneae</taxon>
        <taxon>Araneomorphae</taxon>
        <taxon>Entelegynae</taxon>
        <taxon>Araneoidea</taxon>
        <taxon>Nephilidae</taxon>
        <taxon>Nephila</taxon>
    </lineage>
</organism>
<dbReference type="OrthoDB" id="202825at2759"/>
<protein>
    <submittedName>
        <fullName evidence="7">Tubulin polyglutamylase TTLL6</fullName>
    </submittedName>
</protein>
<evidence type="ECO:0000256" key="5">
    <source>
        <dbReference type="SAM" id="MobiDB-lite"/>
    </source>
</evidence>